<dbReference type="Pfam" id="PF10055">
    <property type="entry name" value="DUF2292"/>
    <property type="match status" value="1"/>
</dbReference>
<keyword evidence="2" id="KW-1185">Reference proteome</keyword>
<dbReference type="InterPro" id="IPR018743">
    <property type="entry name" value="DUF2292"/>
</dbReference>
<organism evidence="1 2">
    <name type="scientific">Bacillus benzoevorans</name>
    <dbReference type="NCBI Taxonomy" id="1456"/>
    <lineage>
        <taxon>Bacteria</taxon>
        <taxon>Bacillati</taxon>
        <taxon>Bacillota</taxon>
        <taxon>Bacilli</taxon>
        <taxon>Bacillales</taxon>
        <taxon>Bacillaceae</taxon>
        <taxon>Bacillus</taxon>
    </lineage>
</organism>
<dbReference type="AlphaFoldDB" id="A0A7X0LTK4"/>
<dbReference type="EMBL" id="JACHGK010000001">
    <property type="protein sequence ID" value="MBB6443578.1"/>
    <property type="molecule type" value="Genomic_DNA"/>
</dbReference>
<dbReference type="Proteomes" id="UP000531594">
    <property type="component" value="Unassembled WGS sequence"/>
</dbReference>
<dbReference type="RefSeq" id="WP_184521579.1">
    <property type="nucleotide sequence ID" value="NZ_JBHLZA010000020.1"/>
</dbReference>
<proteinExistence type="predicted"/>
<sequence>MAAADQVKINEILSLLQRIKFGSLTIVVHEGQITQLEVIEKHRLQK</sequence>
<reference evidence="1 2" key="1">
    <citation type="submission" date="2020-08" db="EMBL/GenBank/DDBJ databases">
        <title>Genomic Encyclopedia of Type Strains, Phase IV (KMG-IV): sequencing the most valuable type-strain genomes for metagenomic binning, comparative biology and taxonomic classification.</title>
        <authorList>
            <person name="Goeker M."/>
        </authorList>
    </citation>
    <scope>NUCLEOTIDE SEQUENCE [LARGE SCALE GENOMIC DNA]</scope>
    <source>
        <strain evidence="1 2">DSM 5391</strain>
    </source>
</reference>
<protein>
    <recommendedName>
        <fullName evidence="3">DUF2292 domain-containing protein</fullName>
    </recommendedName>
</protein>
<name>A0A7X0LTK4_9BACI</name>
<evidence type="ECO:0000313" key="1">
    <source>
        <dbReference type="EMBL" id="MBB6443578.1"/>
    </source>
</evidence>
<evidence type="ECO:0000313" key="2">
    <source>
        <dbReference type="Proteomes" id="UP000531594"/>
    </source>
</evidence>
<gene>
    <name evidence="1" type="ORF">HNR53_000166</name>
</gene>
<comment type="caution">
    <text evidence="1">The sequence shown here is derived from an EMBL/GenBank/DDBJ whole genome shotgun (WGS) entry which is preliminary data.</text>
</comment>
<evidence type="ECO:0008006" key="3">
    <source>
        <dbReference type="Google" id="ProtNLM"/>
    </source>
</evidence>
<accession>A0A7X0LTK4</accession>